<protein>
    <recommendedName>
        <fullName evidence="3">Interleukin-7</fullName>
    </recommendedName>
</protein>
<dbReference type="AlphaFoldDB" id="A0A9D3MJQ5"/>
<organism evidence="1 2">
    <name type="scientific">Anguilla anguilla</name>
    <name type="common">European freshwater eel</name>
    <name type="synonym">Muraena anguilla</name>
    <dbReference type="NCBI Taxonomy" id="7936"/>
    <lineage>
        <taxon>Eukaryota</taxon>
        <taxon>Metazoa</taxon>
        <taxon>Chordata</taxon>
        <taxon>Craniata</taxon>
        <taxon>Vertebrata</taxon>
        <taxon>Euteleostomi</taxon>
        <taxon>Actinopterygii</taxon>
        <taxon>Neopterygii</taxon>
        <taxon>Teleostei</taxon>
        <taxon>Anguilliformes</taxon>
        <taxon>Anguillidae</taxon>
        <taxon>Anguilla</taxon>
    </lineage>
</organism>
<proteinExistence type="predicted"/>
<dbReference type="InterPro" id="IPR038325">
    <property type="entry name" value="IL7_sf"/>
</dbReference>
<reference evidence="1" key="1">
    <citation type="submission" date="2021-01" db="EMBL/GenBank/DDBJ databases">
        <title>A chromosome-scale assembly of European eel, Anguilla anguilla.</title>
        <authorList>
            <person name="Henkel C."/>
            <person name="Jong-Raadsen S.A."/>
            <person name="Dufour S."/>
            <person name="Weltzien F.-A."/>
            <person name="Palstra A.P."/>
            <person name="Pelster B."/>
            <person name="Spaink H.P."/>
            <person name="Van Den Thillart G.E."/>
            <person name="Jansen H."/>
            <person name="Zahm M."/>
            <person name="Klopp C."/>
            <person name="Cedric C."/>
            <person name="Louis A."/>
            <person name="Berthelot C."/>
            <person name="Parey E."/>
            <person name="Roest Crollius H."/>
            <person name="Montfort J."/>
            <person name="Robinson-Rechavi M."/>
            <person name="Bucao C."/>
            <person name="Bouchez O."/>
            <person name="Gislard M."/>
            <person name="Lluch J."/>
            <person name="Milhes M."/>
            <person name="Lampietro C."/>
            <person name="Lopez Roques C."/>
            <person name="Donnadieu C."/>
            <person name="Braasch I."/>
            <person name="Desvignes T."/>
            <person name="Postlethwait J."/>
            <person name="Bobe J."/>
            <person name="Guiguen Y."/>
            <person name="Dirks R."/>
        </authorList>
    </citation>
    <scope>NUCLEOTIDE SEQUENCE</scope>
    <source>
        <strain evidence="1">Tag_6206</strain>
        <tissue evidence="1">Liver</tissue>
    </source>
</reference>
<name>A0A9D3MJQ5_ANGAN</name>
<sequence length="140" mass="16207">MVGVKEDYKNVIHPLLQNIENNITNMLRDHPCGENKKKYTCDPNNETRSIQKMVCSIPFKNPKKVMSKIKCDLWKLSGVITDSLECSCSINEDPYNSTRGIQFNCTHPHHRHLSDERLCRLRSIIRDIKSCYAKLTVKNS</sequence>
<evidence type="ECO:0000313" key="2">
    <source>
        <dbReference type="Proteomes" id="UP001044222"/>
    </source>
</evidence>
<dbReference type="Proteomes" id="UP001044222">
    <property type="component" value="Unassembled WGS sequence"/>
</dbReference>
<evidence type="ECO:0008006" key="3">
    <source>
        <dbReference type="Google" id="ProtNLM"/>
    </source>
</evidence>
<dbReference type="EMBL" id="JAFIRN010000004">
    <property type="protein sequence ID" value="KAG5850171.1"/>
    <property type="molecule type" value="Genomic_DNA"/>
</dbReference>
<evidence type="ECO:0000313" key="1">
    <source>
        <dbReference type="EMBL" id="KAG5850171.1"/>
    </source>
</evidence>
<comment type="caution">
    <text evidence="1">The sequence shown here is derived from an EMBL/GenBank/DDBJ whole genome shotgun (WGS) entry which is preliminary data.</text>
</comment>
<gene>
    <name evidence="1" type="ORF">ANANG_G00079370</name>
</gene>
<keyword evidence="2" id="KW-1185">Reference proteome</keyword>
<dbReference type="Gene3D" id="1.20.1250.50">
    <property type="match status" value="1"/>
</dbReference>
<accession>A0A9D3MJQ5</accession>